<dbReference type="PANTHER" id="PTHR47338">
    <property type="entry name" value="ZN(II)2CYS6 TRANSCRIPTION FACTOR (EUROFUNG)-RELATED"/>
    <property type="match status" value="1"/>
</dbReference>
<dbReference type="PROSITE" id="PS00463">
    <property type="entry name" value="ZN2_CY6_FUNGAL_1"/>
    <property type="match status" value="1"/>
</dbReference>
<dbReference type="Pfam" id="PF00172">
    <property type="entry name" value="Zn_clus"/>
    <property type="match status" value="1"/>
</dbReference>
<feature type="domain" description="Zn(2)-C6 fungal-type" evidence="6">
    <location>
        <begin position="17"/>
        <end position="47"/>
    </location>
</feature>
<sequence length="516" mass="57492">MAILGAQPEYNGFALTACVNCRRQKKKCDKHLPSCSRCVGGLRTCQYSQDQDKLPSPPYDAVKDCSRPRYVVASSQPSLSISPASSTTGSLPMNTRSFLLPKEIHVRDIHALVTSYVHDLLLSEGQTANHVAAEYFTLTCHWLPFISRMKMHANLRPTIVERRADVMLLLLAMYLSIQVPGPAVEGTGMRTPLYLKTKELLALVQSGDILSIETAQATILIAFYEYAHDLSNASYQSISSCAVMAYQLGWYDQAANAQRSPSDFEEIKRTWWSIAAFDRLIQVRHINSGFPCAIPSSRLEFELPVEDERWDLFPDNPQSPYLISGTAVLQARATQAISRTIEFVKNPPSDADIKEAQLRELSEALISLAISTVERSFAIFGAHCGAIDSSLNVLHTPDLPAELTPLAEYTPSNSRATFALKKMCNNTTSTVREIFIAIKQLDLRNLIPITLDSIVRSTLIHIQLAGSEFGSVDWERDFIDLKGCLAHFGKRFLLARKFLDDVNNAYNARLQREQSG</sequence>
<dbReference type="PROSITE" id="PS50048">
    <property type="entry name" value="ZN2_CY6_FUNGAL_2"/>
    <property type="match status" value="1"/>
</dbReference>
<protein>
    <recommendedName>
        <fullName evidence="6">Zn(2)-C6 fungal-type domain-containing protein</fullName>
    </recommendedName>
</protein>
<accession>A0A3D8SGX6</accession>
<dbReference type="GO" id="GO:0006351">
    <property type="term" value="P:DNA-templated transcription"/>
    <property type="evidence" value="ECO:0007669"/>
    <property type="project" value="InterPro"/>
</dbReference>
<evidence type="ECO:0000256" key="2">
    <source>
        <dbReference type="ARBA" id="ARBA00022723"/>
    </source>
</evidence>
<comment type="subcellular location">
    <subcellularLocation>
        <location evidence="1">Nucleus</location>
    </subcellularLocation>
</comment>
<proteinExistence type="predicted"/>
<dbReference type="InterPro" id="IPR007219">
    <property type="entry name" value="XnlR_reg_dom"/>
</dbReference>
<name>A0A3D8SGX6_9HELO</name>
<dbReference type="InterPro" id="IPR001138">
    <property type="entry name" value="Zn2Cys6_DnaBD"/>
</dbReference>
<evidence type="ECO:0000259" key="6">
    <source>
        <dbReference type="PROSITE" id="PS50048"/>
    </source>
</evidence>
<reference evidence="7 8" key="1">
    <citation type="journal article" date="2018" name="IMA Fungus">
        <title>IMA Genome-F 9: Draft genome sequence of Annulohypoxylon stygium, Aspergillus mulundensis, Berkeleyomyces basicola (syn. Thielaviopsis basicola), Ceratocystis smalleyi, two Cercospora beticola strains, Coleophoma cylindrospora, Fusarium fracticaudum, Phialophora cf. hyalina, and Morchella septimelata.</title>
        <authorList>
            <person name="Wingfield B.D."/>
            <person name="Bills G.F."/>
            <person name="Dong Y."/>
            <person name="Huang W."/>
            <person name="Nel W.J."/>
            <person name="Swalarsk-Parry B.S."/>
            <person name="Vaghefi N."/>
            <person name="Wilken P.M."/>
            <person name="An Z."/>
            <person name="de Beer Z.W."/>
            <person name="De Vos L."/>
            <person name="Chen L."/>
            <person name="Duong T.A."/>
            <person name="Gao Y."/>
            <person name="Hammerbacher A."/>
            <person name="Kikkert J.R."/>
            <person name="Li Y."/>
            <person name="Li H."/>
            <person name="Li K."/>
            <person name="Li Q."/>
            <person name="Liu X."/>
            <person name="Ma X."/>
            <person name="Naidoo K."/>
            <person name="Pethybridge S.J."/>
            <person name="Sun J."/>
            <person name="Steenkamp E.T."/>
            <person name="van der Nest M.A."/>
            <person name="van Wyk S."/>
            <person name="Wingfield M.J."/>
            <person name="Xiong C."/>
            <person name="Yue Q."/>
            <person name="Zhang X."/>
        </authorList>
    </citation>
    <scope>NUCLEOTIDE SEQUENCE [LARGE SCALE GENOMIC DNA]</scope>
    <source>
        <strain evidence="7 8">BP5796</strain>
    </source>
</reference>
<dbReference type="CDD" id="cd12148">
    <property type="entry name" value="fungal_TF_MHR"/>
    <property type="match status" value="1"/>
</dbReference>
<dbReference type="PANTHER" id="PTHR47338:SF20">
    <property type="entry name" value="ZN(II)2CYS6 TRANSCRIPTION FACTOR (EUROFUNG)"/>
    <property type="match status" value="1"/>
</dbReference>
<evidence type="ECO:0000313" key="7">
    <source>
        <dbReference type="EMBL" id="RDW85522.1"/>
    </source>
</evidence>
<evidence type="ECO:0000256" key="4">
    <source>
        <dbReference type="ARBA" id="ARBA00023163"/>
    </source>
</evidence>
<keyword evidence="4" id="KW-0804">Transcription</keyword>
<dbReference type="SMART" id="SM00066">
    <property type="entry name" value="GAL4"/>
    <property type="match status" value="1"/>
</dbReference>
<dbReference type="OrthoDB" id="3862662at2759"/>
<dbReference type="InterPro" id="IPR050815">
    <property type="entry name" value="TF_fung"/>
</dbReference>
<evidence type="ECO:0000313" key="8">
    <source>
        <dbReference type="Proteomes" id="UP000256328"/>
    </source>
</evidence>
<evidence type="ECO:0000256" key="1">
    <source>
        <dbReference type="ARBA" id="ARBA00004123"/>
    </source>
</evidence>
<keyword evidence="3" id="KW-0805">Transcription regulation</keyword>
<dbReference type="GO" id="GO:0000981">
    <property type="term" value="F:DNA-binding transcription factor activity, RNA polymerase II-specific"/>
    <property type="evidence" value="ECO:0007669"/>
    <property type="project" value="InterPro"/>
</dbReference>
<dbReference type="AlphaFoldDB" id="A0A3D8SGX6"/>
<keyword evidence="2" id="KW-0479">Metal-binding</keyword>
<dbReference type="Pfam" id="PF04082">
    <property type="entry name" value="Fungal_trans"/>
    <property type="match status" value="1"/>
</dbReference>
<dbReference type="GO" id="GO:0003677">
    <property type="term" value="F:DNA binding"/>
    <property type="evidence" value="ECO:0007669"/>
    <property type="project" value="InterPro"/>
</dbReference>
<keyword evidence="5" id="KW-0539">Nucleus</keyword>
<organism evidence="7 8">
    <name type="scientific">Coleophoma crateriformis</name>
    <dbReference type="NCBI Taxonomy" id="565419"/>
    <lineage>
        <taxon>Eukaryota</taxon>
        <taxon>Fungi</taxon>
        <taxon>Dikarya</taxon>
        <taxon>Ascomycota</taxon>
        <taxon>Pezizomycotina</taxon>
        <taxon>Leotiomycetes</taxon>
        <taxon>Helotiales</taxon>
        <taxon>Dermateaceae</taxon>
        <taxon>Coleophoma</taxon>
    </lineage>
</organism>
<evidence type="ECO:0000256" key="3">
    <source>
        <dbReference type="ARBA" id="ARBA00023015"/>
    </source>
</evidence>
<dbReference type="Proteomes" id="UP000256328">
    <property type="component" value="Unassembled WGS sequence"/>
</dbReference>
<dbReference type="InterPro" id="IPR036864">
    <property type="entry name" value="Zn2-C6_fun-type_DNA-bd_sf"/>
</dbReference>
<dbReference type="GO" id="GO:0008270">
    <property type="term" value="F:zinc ion binding"/>
    <property type="evidence" value="ECO:0007669"/>
    <property type="project" value="InterPro"/>
</dbReference>
<dbReference type="CDD" id="cd00067">
    <property type="entry name" value="GAL4"/>
    <property type="match status" value="1"/>
</dbReference>
<evidence type="ECO:0000256" key="5">
    <source>
        <dbReference type="ARBA" id="ARBA00023242"/>
    </source>
</evidence>
<dbReference type="EMBL" id="PDLN01000005">
    <property type="protein sequence ID" value="RDW85522.1"/>
    <property type="molecule type" value="Genomic_DNA"/>
</dbReference>
<keyword evidence="8" id="KW-1185">Reference proteome</keyword>
<dbReference type="Gene3D" id="4.10.240.10">
    <property type="entry name" value="Zn(2)-C6 fungal-type DNA-binding domain"/>
    <property type="match status" value="1"/>
</dbReference>
<dbReference type="SUPFAM" id="SSF57701">
    <property type="entry name" value="Zn2/Cys6 DNA-binding domain"/>
    <property type="match status" value="1"/>
</dbReference>
<dbReference type="GO" id="GO:0005634">
    <property type="term" value="C:nucleus"/>
    <property type="evidence" value="ECO:0007669"/>
    <property type="project" value="UniProtKB-SubCell"/>
</dbReference>
<gene>
    <name evidence="7" type="ORF">BP5796_03847</name>
</gene>
<comment type="caution">
    <text evidence="7">The sequence shown here is derived from an EMBL/GenBank/DDBJ whole genome shotgun (WGS) entry which is preliminary data.</text>
</comment>